<dbReference type="PANTHER" id="PTHR30426:SF0">
    <property type="entry name" value="4-HYDROXY-3-METHYLBUT-2-ENYL DIPHOSPHATE REDUCTASE"/>
    <property type="match status" value="1"/>
</dbReference>
<feature type="binding site" evidence="5">
    <location>
        <position position="12"/>
    </location>
    <ligand>
        <name>[4Fe-4S] cluster</name>
        <dbReference type="ChEBI" id="CHEBI:49883"/>
    </ligand>
</feature>
<dbReference type="UniPathway" id="UPA00059">
    <property type="reaction ID" value="UER00105"/>
</dbReference>
<evidence type="ECO:0000256" key="1">
    <source>
        <dbReference type="ARBA" id="ARBA00022485"/>
    </source>
</evidence>
<feature type="binding site" evidence="5">
    <location>
        <position position="234"/>
    </location>
    <ligand>
        <name>isopentenyl diphosphate</name>
        <dbReference type="ChEBI" id="CHEBI:128769"/>
    </ligand>
</feature>
<keyword evidence="1 5" id="KW-0004">4Fe-4S</keyword>
<dbReference type="OrthoDB" id="9777362at2"/>
<feature type="binding site" evidence="5">
    <location>
        <position position="134"/>
    </location>
    <ligand>
        <name>dimethylallyl diphosphate</name>
        <dbReference type="ChEBI" id="CHEBI:57623"/>
    </ligand>
</feature>
<protein>
    <recommendedName>
        <fullName evidence="5">4-hydroxy-3-methylbut-2-enyl diphosphate reductase</fullName>
        <shortName evidence="5">HMBPP reductase</shortName>
        <ecNumber evidence="5">1.17.7.4</ecNumber>
    </recommendedName>
</protein>
<keyword evidence="5" id="KW-0414">Isoprene biosynthesis</keyword>
<organism evidence="6 7">
    <name type="scientific">Spiroplasma syrphidicola EA-1</name>
    <dbReference type="NCBI Taxonomy" id="1276229"/>
    <lineage>
        <taxon>Bacteria</taxon>
        <taxon>Bacillati</taxon>
        <taxon>Mycoplasmatota</taxon>
        <taxon>Mollicutes</taxon>
        <taxon>Entomoplasmatales</taxon>
        <taxon>Spiroplasmataceae</taxon>
        <taxon>Spiroplasma</taxon>
    </lineage>
</organism>
<keyword evidence="2 5" id="KW-0479">Metal-binding</keyword>
<feature type="binding site" evidence="5">
    <location>
        <position position="42"/>
    </location>
    <ligand>
        <name>(2E)-4-hydroxy-3-methylbut-2-enyl diphosphate</name>
        <dbReference type="ChEBI" id="CHEBI:128753"/>
    </ligand>
</feature>
<feature type="binding site" evidence="5">
    <location>
        <position position="42"/>
    </location>
    <ligand>
        <name>isopentenyl diphosphate</name>
        <dbReference type="ChEBI" id="CHEBI:128769"/>
    </ligand>
</feature>
<keyword evidence="5" id="KW-0560">Oxidoreductase</keyword>
<gene>
    <name evidence="5 6" type="primary">ispH</name>
    <name evidence="6" type="ORF">SSYRP_v1c03520</name>
</gene>
<dbReference type="KEGG" id="ssyr:SSYRP_v1c03520"/>
<dbReference type="UniPathway" id="UPA00056">
    <property type="reaction ID" value="UER00097"/>
</dbReference>
<dbReference type="InterPro" id="IPR003451">
    <property type="entry name" value="LytB/IspH"/>
</dbReference>
<feature type="binding site" evidence="5">
    <location>
        <position position="205"/>
    </location>
    <ligand>
        <name>[4Fe-4S] cluster</name>
        <dbReference type="ChEBI" id="CHEBI:49883"/>
    </ligand>
</feature>
<evidence type="ECO:0000313" key="7">
    <source>
        <dbReference type="Proteomes" id="UP000013963"/>
    </source>
</evidence>
<sequence length="294" mass="33305">MNVIKVTPRGYCLGVVKSIKWAKDAAKQYQDKEIFMLGYLVHNQHVVKEIIDLGIIPINDYKQNRLDLLANLPNNSVVILSAHGSDERIKTLAAQKNIIIVDTECEWVTATKDLIREYLAKKDYEIIFIGKTHHPETNAILSISPLIHLVTTVAEIEPIIPKLDHTKKILITNQTTLSKIDIEDIVLNIKNRLPQQMIEFKNDLCNATLERQNAVLALDSDQIDLLLVVGDKRSNNTLKLVEMGERKNIPSYRINDKNDIKAQWLENINTVAVTAGASTPSNIQLEVIKYLEEQ</sequence>
<dbReference type="HAMAP" id="MF_00191">
    <property type="entry name" value="IspH"/>
    <property type="match status" value="1"/>
</dbReference>
<dbReference type="CDD" id="cd13944">
    <property type="entry name" value="lytB_ispH"/>
    <property type="match status" value="1"/>
</dbReference>
<keyword evidence="4 5" id="KW-0411">Iron-sulfur</keyword>
<dbReference type="GO" id="GO:0016114">
    <property type="term" value="P:terpenoid biosynthetic process"/>
    <property type="evidence" value="ECO:0007669"/>
    <property type="project" value="UniProtKB-UniRule"/>
</dbReference>
<keyword evidence="3 5" id="KW-0408">Iron</keyword>
<proteinExistence type="inferred from homology"/>
<dbReference type="GO" id="GO:0050992">
    <property type="term" value="P:dimethylallyl diphosphate biosynthetic process"/>
    <property type="evidence" value="ECO:0007669"/>
    <property type="project" value="UniProtKB-UniRule"/>
</dbReference>
<feature type="binding site" evidence="5">
    <location>
        <position position="134"/>
    </location>
    <ligand>
        <name>(2E)-4-hydroxy-3-methylbut-2-enyl diphosphate</name>
        <dbReference type="ChEBI" id="CHEBI:128753"/>
    </ligand>
</feature>
<dbReference type="PANTHER" id="PTHR30426">
    <property type="entry name" value="4-HYDROXY-3-METHYLBUT-2-ENYL DIPHOSPHATE REDUCTASE"/>
    <property type="match status" value="1"/>
</dbReference>
<dbReference type="GO" id="GO:0051745">
    <property type="term" value="F:4-hydroxy-3-methylbut-2-enyl diphosphate reductase activity"/>
    <property type="evidence" value="ECO:0007669"/>
    <property type="project" value="UniProtKB-UniRule"/>
</dbReference>
<dbReference type="RefSeq" id="WP_016340595.1">
    <property type="nucleotide sequence ID" value="NC_021284.1"/>
</dbReference>
<comment type="pathway">
    <text evidence="5">Isoprenoid biosynthesis; isopentenyl diphosphate biosynthesis via DXP pathway; isopentenyl diphosphate from 1-deoxy-D-xylulose 5-phosphate: step 6/6.</text>
</comment>
<feature type="binding site" evidence="5">
    <location>
        <position position="278"/>
    </location>
    <ligand>
        <name>dimethylallyl diphosphate</name>
        <dbReference type="ChEBI" id="CHEBI:57623"/>
    </ligand>
</feature>
<reference evidence="6 7" key="1">
    <citation type="journal article" date="2013" name="Genome Biol. Evol.">
        <title>Complete genomes of two dipteran-associated spiroplasmas provided insights into the origin, dynamics, and impacts of viral invasion in spiroplasma.</title>
        <authorList>
            <person name="Ku C."/>
            <person name="Lo W.S."/>
            <person name="Chen L.L."/>
            <person name="Kuo C.H."/>
        </authorList>
    </citation>
    <scope>NUCLEOTIDE SEQUENCE [LARGE SCALE GENOMIC DNA]</scope>
    <source>
        <strain evidence="6">EA-1</strain>
    </source>
</reference>
<comment type="similarity">
    <text evidence="5">Belongs to the IspH family.</text>
</comment>
<comment type="catalytic activity">
    <reaction evidence="5">
        <text>isopentenyl diphosphate + 2 oxidized [2Fe-2S]-[ferredoxin] + H2O = (2E)-4-hydroxy-3-methylbut-2-enyl diphosphate + 2 reduced [2Fe-2S]-[ferredoxin] + 2 H(+)</text>
        <dbReference type="Rhea" id="RHEA:24488"/>
        <dbReference type="Rhea" id="RHEA-COMP:10000"/>
        <dbReference type="Rhea" id="RHEA-COMP:10001"/>
        <dbReference type="ChEBI" id="CHEBI:15377"/>
        <dbReference type="ChEBI" id="CHEBI:15378"/>
        <dbReference type="ChEBI" id="CHEBI:33737"/>
        <dbReference type="ChEBI" id="CHEBI:33738"/>
        <dbReference type="ChEBI" id="CHEBI:128753"/>
        <dbReference type="ChEBI" id="CHEBI:128769"/>
        <dbReference type="EC" id="1.17.7.4"/>
    </reaction>
</comment>
<dbReference type="HOGENOM" id="CLU_027486_0_0_14"/>
<evidence type="ECO:0000256" key="3">
    <source>
        <dbReference type="ARBA" id="ARBA00023004"/>
    </source>
</evidence>
<dbReference type="Proteomes" id="UP000013963">
    <property type="component" value="Chromosome"/>
</dbReference>
<dbReference type="EMBL" id="CP005078">
    <property type="protein sequence ID" value="AGM25946.1"/>
    <property type="molecule type" value="Genomic_DNA"/>
</dbReference>
<evidence type="ECO:0000313" key="6">
    <source>
        <dbReference type="EMBL" id="AGM25946.1"/>
    </source>
</evidence>
<comment type="catalytic activity">
    <reaction evidence="5">
        <text>dimethylallyl diphosphate + 2 oxidized [2Fe-2S]-[ferredoxin] + H2O = (2E)-4-hydroxy-3-methylbut-2-enyl diphosphate + 2 reduced [2Fe-2S]-[ferredoxin] + 2 H(+)</text>
        <dbReference type="Rhea" id="RHEA:24825"/>
        <dbReference type="Rhea" id="RHEA-COMP:10000"/>
        <dbReference type="Rhea" id="RHEA-COMP:10001"/>
        <dbReference type="ChEBI" id="CHEBI:15377"/>
        <dbReference type="ChEBI" id="CHEBI:15378"/>
        <dbReference type="ChEBI" id="CHEBI:33737"/>
        <dbReference type="ChEBI" id="CHEBI:33738"/>
        <dbReference type="ChEBI" id="CHEBI:57623"/>
        <dbReference type="ChEBI" id="CHEBI:128753"/>
        <dbReference type="EC" id="1.17.7.4"/>
    </reaction>
</comment>
<feature type="binding site" evidence="5">
    <location>
        <position position="234"/>
    </location>
    <ligand>
        <name>dimethylallyl diphosphate</name>
        <dbReference type="ChEBI" id="CHEBI:57623"/>
    </ligand>
</feature>
<feature type="binding site" evidence="5">
    <location>
        <position position="236"/>
    </location>
    <ligand>
        <name>isopentenyl diphosphate</name>
        <dbReference type="ChEBI" id="CHEBI:128769"/>
    </ligand>
</feature>
<feature type="binding site" evidence="5">
    <location>
        <position position="105"/>
    </location>
    <ligand>
        <name>[4Fe-4S] cluster</name>
        <dbReference type="ChEBI" id="CHEBI:49883"/>
    </ligand>
</feature>
<feature type="binding site" evidence="5">
    <location>
        <position position="83"/>
    </location>
    <ligand>
        <name>dimethylallyl diphosphate</name>
        <dbReference type="ChEBI" id="CHEBI:57623"/>
    </ligand>
</feature>
<comment type="pathway">
    <text evidence="5">Isoprenoid biosynthesis; dimethylallyl diphosphate biosynthesis; dimethylallyl diphosphate from (2E)-4-hydroxy-3-methylbutenyl diphosphate: step 1/1.</text>
</comment>
<comment type="function">
    <text evidence="5">Catalyzes the conversion of 1-hydroxy-2-methyl-2-(E)-butenyl 4-diphosphate (HMBPP) into a mixture of isopentenyl diphosphate (IPP) and dimethylallyl diphosphate (DMAPP). Acts in the terminal step of the DOXP/MEP pathway for isoprenoid precursor biosynthesis.</text>
</comment>
<dbReference type="GO" id="GO:0051539">
    <property type="term" value="F:4 iron, 4 sulfur cluster binding"/>
    <property type="evidence" value="ECO:0007669"/>
    <property type="project" value="UniProtKB-UniRule"/>
</dbReference>
<dbReference type="AlphaFoldDB" id="R4UL10"/>
<feature type="binding site" evidence="5">
    <location>
        <position position="278"/>
    </location>
    <ligand>
        <name>isopentenyl diphosphate</name>
        <dbReference type="ChEBI" id="CHEBI:128769"/>
    </ligand>
</feature>
<feature type="binding site" evidence="5">
    <location>
        <position position="42"/>
    </location>
    <ligand>
        <name>dimethylallyl diphosphate</name>
        <dbReference type="ChEBI" id="CHEBI:57623"/>
    </ligand>
</feature>
<evidence type="ECO:0000256" key="4">
    <source>
        <dbReference type="ARBA" id="ARBA00023014"/>
    </source>
</evidence>
<comment type="cofactor">
    <cofactor evidence="5">
        <name>[4Fe-4S] cluster</name>
        <dbReference type="ChEBI" id="CHEBI:49883"/>
    </cofactor>
    <text evidence="5">Binds 1 [4Fe-4S] cluster per subunit.</text>
</comment>
<dbReference type="STRING" id="1276229.SSYRP_v1c03520"/>
<feature type="binding site" evidence="5">
    <location>
        <position position="278"/>
    </location>
    <ligand>
        <name>(2E)-4-hydroxy-3-methylbut-2-enyl diphosphate</name>
        <dbReference type="ChEBI" id="CHEBI:128753"/>
    </ligand>
</feature>
<dbReference type="GO" id="GO:0019288">
    <property type="term" value="P:isopentenyl diphosphate biosynthetic process, methylerythritol 4-phosphate pathway"/>
    <property type="evidence" value="ECO:0007669"/>
    <property type="project" value="UniProtKB-UniRule"/>
</dbReference>
<feature type="binding site" evidence="5">
    <location>
        <position position="234"/>
    </location>
    <ligand>
        <name>(2E)-4-hydroxy-3-methylbut-2-enyl diphosphate</name>
        <dbReference type="ChEBI" id="CHEBI:128753"/>
    </ligand>
</feature>
<dbReference type="Gene3D" id="3.40.50.11270">
    <property type="match status" value="1"/>
</dbReference>
<feature type="binding site" evidence="5">
    <location>
        <position position="134"/>
    </location>
    <ligand>
        <name>isopentenyl diphosphate</name>
        <dbReference type="ChEBI" id="CHEBI:128769"/>
    </ligand>
</feature>
<keyword evidence="7" id="KW-1185">Reference proteome</keyword>
<feature type="binding site" evidence="5">
    <location>
        <position position="175"/>
    </location>
    <ligand>
        <name>(2E)-4-hydroxy-3-methylbut-2-enyl diphosphate</name>
        <dbReference type="ChEBI" id="CHEBI:128753"/>
    </ligand>
</feature>
<dbReference type="Pfam" id="PF02401">
    <property type="entry name" value="LYTB"/>
    <property type="match status" value="1"/>
</dbReference>
<feature type="active site" description="Proton donor" evidence="5">
    <location>
        <position position="136"/>
    </location>
</feature>
<feature type="binding site" evidence="5">
    <location>
        <position position="83"/>
    </location>
    <ligand>
        <name>(2E)-4-hydroxy-3-methylbut-2-enyl diphosphate</name>
        <dbReference type="ChEBI" id="CHEBI:128753"/>
    </ligand>
</feature>
<dbReference type="NCBIfam" id="TIGR00216">
    <property type="entry name" value="ispH_lytB"/>
    <property type="match status" value="1"/>
</dbReference>
<dbReference type="eggNOG" id="COG0761">
    <property type="taxonomic scope" value="Bacteria"/>
</dbReference>
<accession>R4UL10</accession>
<comment type="caution">
    <text evidence="5">Lacks conserved residue(s) required for the propagation of feature annotation.</text>
</comment>
<dbReference type="EC" id="1.17.7.4" evidence="5"/>
<feature type="binding site" evidence="5">
    <location>
        <position position="236"/>
    </location>
    <ligand>
        <name>(2E)-4-hydroxy-3-methylbut-2-enyl diphosphate</name>
        <dbReference type="ChEBI" id="CHEBI:128753"/>
    </ligand>
</feature>
<feature type="binding site" evidence="5">
    <location>
        <position position="83"/>
    </location>
    <ligand>
        <name>isopentenyl diphosphate</name>
        <dbReference type="ChEBI" id="CHEBI:128769"/>
    </ligand>
</feature>
<evidence type="ECO:0000256" key="2">
    <source>
        <dbReference type="ARBA" id="ARBA00022723"/>
    </source>
</evidence>
<dbReference type="GO" id="GO:0046872">
    <property type="term" value="F:metal ion binding"/>
    <property type="evidence" value="ECO:0007669"/>
    <property type="project" value="UniProtKB-KW"/>
</dbReference>
<name>R4UL10_9MOLU</name>
<dbReference type="Gene3D" id="3.40.1010.20">
    <property type="entry name" value="4-hydroxy-3-methylbut-2-enyl diphosphate reductase, catalytic domain"/>
    <property type="match status" value="2"/>
</dbReference>
<feature type="binding site" evidence="5">
    <location>
        <position position="236"/>
    </location>
    <ligand>
        <name>dimethylallyl diphosphate</name>
        <dbReference type="ChEBI" id="CHEBI:57623"/>
    </ligand>
</feature>
<evidence type="ECO:0000256" key="5">
    <source>
        <dbReference type="HAMAP-Rule" id="MF_00191"/>
    </source>
</evidence>
<dbReference type="PATRIC" id="fig|1276229.3.peg.349"/>